<evidence type="ECO:0000313" key="2">
    <source>
        <dbReference type="EMBL" id="CAG5078890.1"/>
    </source>
</evidence>
<accession>A0A8J2H7K9</accession>
<evidence type="ECO:0000256" key="1">
    <source>
        <dbReference type="SAM" id="Phobius"/>
    </source>
</evidence>
<name>A0A8J2H7K9_COTCN</name>
<proteinExistence type="predicted"/>
<evidence type="ECO:0000313" key="3">
    <source>
        <dbReference type="Proteomes" id="UP000786811"/>
    </source>
</evidence>
<keyword evidence="3" id="KW-1185">Reference proteome</keyword>
<keyword evidence="1" id="KW-0812">Transmembrane</keyword>
<keyword evidence="1" id="KW-0472">Membrane</keyword>
<feature type="transmembrane region" description="Helical" evidence="1">
    <location>
        <begin position="6"/>
        <end position="23"/>
    </location>
</feature>
<reference evidence="2" key="1">
    <citation type="submission" date="2021-04" db="EMBL/GenBank/DDBJ databases">
        <authorList>
            <person name="Chebbi M.A.C M."/>
        </authorList>
    </citation>
    <scope>NUCLEOTIDE SEQUENCE</scope>
</reference>
<comment type="caution">
    <text evidence="2">The sequence shown here is derived from an EMBL/GenBank/DDBJ whole genome shotgun (WGS) entry which is preliminary data.</text>
</comment>
<dbReference type="Proteomes" id="UP000786811">
    <property type="component" value="Unassembled WGS sequence"/>
</dbReference>
<keyword evidence="1" id="KW-1133">Transmembrane helix</keyword>
<dbReference type="EMBL" id="CAJNRD030001117">
    <property type="protein sequence ID" value="CAG5078890.1"/>
    <property type="molecule type" value="Genomic_DNA"/>
</dbReference>
<sequence length="584" mass="66592">MDIVSFIVLIVILAGIWFAYTRFKKKKNVTIKELSVQERIEKLRTAIKDPKVVLSSGQQNKIKTYKDLAVDIEKEYKGWDTNLAKMKDMCFDGCKFLDFHLAKVEPVGLKIADAMVIKLLGKLDSVKGEVIKVSIWEKDWYYTSINLTYFLALYVYIGTNNDLIEGCKKQILRILPSVGVGLTKPLMGLTLFKATVSRLCVTYLMPDKFKKDITSAKFTQVKEFMNLTHVEDDTVQDGYYDDGSMILNGFASYDRLESRLGFYEKAYRSMGLQSNIKDLAVTIFPKLTHPKVRWSPPGLFRNNNDRIARWWPSSDTEINLIPFIGLGVFKCPEFMFFVRVQRPGIHPNYPAIPELAAGCIQIRRIFLKDNNTYPKNLLNTNLKDEPGVLSKVGGSVCELKDKTGGNFYCSNVSSFIGCIDDLMFWKNSYKFIELFGDVTVTEAGVISATGFQACYKIDNNSNESFKFRYKDTRMKKCYTNPTGSTEFFDVPQKDRGGSKKTKFTWTMAEKWIDYKVALTADGMEFETSTSKKYKVKKITGDNEPYVVTCGSTTLLGSSSSRIPSEITHETIKYKRNAKTMMYEK</sequence>
<feature type="transmembrane region" description="Helical" evidence="1">
    <location>
        <begin position="140"/>
        <end position="157"/>
    </location>
</feature>
<protein>
    <submittedName>
        <fullName evidence="2">Cc_odve66_17</fullName>
    </submittedName>
</protein>
<gene>
    <name evidence="2" type="ORF">HICCMSTLAB_LOCUS2871</name>
</gene>
<dbReference type="OrthoDB" id="7680719at2759"/>
<dbReference type="InterPro" id="IPR008929">
    <property type="entry name" value="Chondroitin_lyas"/>
</dbReference>
<organism evidence="2 3">
    <name type="scientific">Cotesia congregata</name>
    <name type="common">Parasitoid wasp</name>
    <name type="synonym">Apanteles congregatus</name>
    <dbReference type="NCBI Taxonomy" id="51543"/>
    <lineage>
        <taxon>Eukaryota</taxon>
        <taxon>Metazoa</taxon>
        <taxon>Ecdysozoa</taxon>
        <taxon>Arthropoda</taxon>
        <taxon>Hexapoda</taxon>
        <taxon>Insecta</taxon>
        <taxon>Pterygota</taxon>
        <taxon>Neoptera</taxon>
        <taxon>Endopterygota</taxon>
        <taxon>Hymenoptera</taxon>
        <taxon>Apocrita</taxon>
        <taxon>Ichneumonoidea</taxon>
        <taxon>Braconidae</taxon>
        <taxon>Microgastrinae</taxon>
        <taxon>Cotesia</taxon>
    </lineage>
</organism>
<dbReference type="AlphaFoldDB" id="A0A8J2H7K9"/>
<dbReference type="Gene3D" id="1.50.10.100">
    <property type="entry name" value="Chondroitin AC/alginate lyase"/>
    <property type="match status" value="1"/>
</dbReference>